<evidence type="ECO:0000256" key="1">
    <source>
        <dbReference type="SAM" id="Phobius"/>
    </source>
</evidence>
<dbReference type="EMBL" id="LGUI01000010">
    <property type="protein sequence ID" value="PNE30927.1"/>
    <property type="molecule type" value="Genomic_DNA"/>
</dbReference>
<reference evidence="3" key="2">
    <citation type="submission" date="2015-07" db="EMBL/GenBank/DDBJ databases">
        <authorList>
            <person name="Noorani M."/>
        </authorList>
    </citation>
    <scope>NUCLEOTIDE SEQUENCE [LARGE SCALE GENOMIC DNA]</scope>
    <source>
        <strain evidence="3">ATCC 27428</strain>
    </source>
</reference>
<evidence type="ECO:0000313" key="4">
    <source>
        <dbReference type="Proteomes" id="UP000235945"/>
    </source>
</evidence>
<gene>
    <name evidence="3" type="ORF">AF335_26665</name>
    <name evidence="2" type="ORF">FHS36_005395</name>
</gene>
<organism evidence="3 4">
    <name type="scientific">Streptomyces eurocidicus</name>
    <name type="common">Streptoverticillium eurocidicus</name>
    <dbReference type="NCBI Taxonomy" id="66423"/>
    <lineage>
        <taxon>Bacteria</taxon>
        <taxon>Bacillati</taxon>
        <taxon>Actinomycetota</taxon>
        <taxon>Actinomycetes</taxon>
        <taxon>Kitasatosporales</taxon>
        <taxon>Streptomycetaceae</taxon>
        <taxon>Streptomyces</taxon>
    </lineage>
</organism>
<evidence type="ECO:0000313" key="2">
    <source>
        <dbReference type="EMBL" id="MBB5121924.1"/>
    </source>
</evidence>
<protein>
    <submittedName>
        <fullName evidence="3">Membrane protein</fullName>
    </submittedName>
</protein>
<reference evidence="4" key="1">
    <citation type="submission" date="2015-07" db="EMBL/GenBank/DDBJ databases">
        <authorList>
            <person name="Graham D.E."/>
            <person name="Giannone R.J."/>
            <person name="Gulvik C.A."/>
            <person name="Hettich R.L."/>
            <person name="Klingeman D.M."/>
            <person name="Mahan K.M."/>
            <person name="Parry R.J."/>
            <person name="Spain J.C."/>
        </authorList>
    </citation>
    <scope>NUCLEOTIDE SEQUENCE [LARGE SCALE GENOMIC DNA]</scope>
    <source>
        <strain evidence="4">ATCC 27428</strain>
    </source>
</reference>
<keyword evidence="1" id="KW-0812">Transmembrane</keyword>
<keyword evidence="1" id="KW-1133">Transmembrane helix</keyword>
<sequence length="52" mass="5433">MPGSAKAMTGLTVGGLVTVTAYTVTIGSDGWLWFTWVVLMLMTIGTLVARGT</sequence>
<keyword evidence="4" id="KW-1185">Reference proteome</keyword>
<keyword evidence="1" id="KW-0472">Membrane</keyword>
<evidence type="ECO:0000313" key="5">
    <source>
        <dbReference type="Proteomes" id="UP000528608"/>
    </source>
</evidence>
<name>A0A2N8NQ81_STREU</name>
<comment type="caution">
    <text evidence="3">The sequence shown here is derived from an EMBL/GenBank/DDBJ whole genome shotgun (WGS) entry which is preliminary data.</text>
</comment>
<dbReference type="RefSeq" id="WP_170127818.1">
    <property type="nucleotide sequence ID" value="NZ_JACHJF010000022.1"/>
</dbReference>
<dbReference type="AlphaFoldDB" id="A0A2N8NQ81"/>
<proteinExistence type="predicted"/>
<evidence type="ECO:0000313" key="3">
    <source>
        <dbReference type="EMBL" id="PNE30927.1"/>
    </source>
</evidence>
<dbReference type="EMBL" id="JACHJF010000022">
    <property type="protein sequence ID" value="MBB5121924.1"/>
    <property type="molecule type" value="Genomic_DNA"/>
</dbReference>
<accession>A0A2N8NQ81</accession>
<reference evidence="2 5" key="3">
    <citation type="submission" date="2020-08" db="EMBL/GenBank/DDBJ databases">
        <title>Genomic Encyclopedia of Type Strains, Phase III (KMG-III): the genomes of soil and plant-associated and newly described type strains.</title>
        <authorList>
            <person name="Whitman W."/>
        </authorList>
    </citation>
    <scope>NUCLEOTIDE SEQUENCE [LARGE SCALE GENOMIC DNA]</scope>
    <source>
        <strain evidence="2 5">CECT 3259</strain>
    </source>
</reference>
<dbReference type="Proteomes" id="UP000528608">
    <property type="component" value="Unassembled WGS sequence"/>
</dbReference>
<dbReference type="Proteomes" id="UP000235945">
    <property type="component" value="Unassembled WGS sequence"/>
</dbReference>
<feature type="transmembrane region" description="Helical" evidence="1">
    <location>
        <begin position="31"/>
        <end position="49"/>
    </location>
</feature>